<dbReference type="GO" id="GO:0008270">
    <property type="term" value="F:zinc ion binding"/>
    <property type="evidence" value="ECO:0007669"/>
    <property type="project" value="InterPro"/>
</dbReference>
<evidence type="ECO:0000256" key="2">
    <source>
        <dbReference type="ARBA" id="ARBA00023015"/>
    </source>
</evidence>
<dbReference type="RefSeq" id="XP_040637741.1">
    <property type="nucleotide sequence ID" value="XM_040782221.1"/>
</dbReference>
<feature type="region of interest" description="Disordered" evidence="6">
    <location>
        <begin position="282"/>
        <end position="307"/>
    </location>
</feature>
<dbReference type="PANTHER" id="PTHR47431">
    <property type="entry name" value="ZN(II)2CYS6 TRANSCRIPTION FACTOR (EUROFUNG)-RELATED"/>
    <property type="match status" value="1"/>
</dbReference>
<dbReference type="Proteomes" id="UP000019804">
    <property type="component" value="Unassembled WGS sequence"/>
</dbReference>
<dbReference type="PROSITE" id="PS00463">
    <property type="entry name" value="ZN2_CY6_FUNGAL_1"/>
    <property type="match status" value="1"/>
</dbReference>
<dbReference type="CDD" id="cd12148">
    <property type="entry name" value="fungal_TF_MHR"/>
    <property type="match status" value="1"/>
</dbReference>
<dbReference type="OrthoDB" id="10250282at2759"/>
<keyword evidence="2" id="KW-0805">Transcription regulation</keyword>
<dbReference type="AlphaFoldDB" id="A0A017SAM3"/>
<feature type="domain" description="Zn(2)-C6 fungal-type" evidence="7">
    <location>
        <begin position="41"/>
        <end position="70"/>
    </location>
</feature>
<keyword evidence="9" id="KW-1185">Reference proteome</keyword>
<dbReference type="GeneID" id="63697345"/>
<feature type="compositionally biased region" description="Low complexity" evidence="6">
    <location>
        <begin position="563"/>
        <end position="581"/>
    </location>
</feature>
<dbReference type="PANTHER" id="PTHR47431:SF5">
    <property type="entry name" value="ZN(II)2CYS6 TRANSCRIPTION FACTOR (EUROFUNG)"/>
    <property type="match status" value="1"/>
</dbReference>
<evidence type="ECO:0000256" key="5">
    <source>
        <dbReference type="ARBA" id="ARBA00023242"/>
    </source>
</evidence>
<dbReference type="GO" id="GO:0006351">
    <property type="term" value="P:DNA-templated transcription"/>
    <property type="evidence" value="ECO:0007669"/>
    <property type="project" value="InterPro"/>
</dbReference>
<feature type="region of interest" description="Disordered" evidence="6">
    <location>
        <begin position="665"/>
        <end position="701"/>
    </location>
</feature>
<evidence type="ECO:0000313" key="8">
    <source>
        <dbReference type="EMBL" id="EYE94053.1"/>
    </source>
</evidence>
<dbReference type="GO" id="GO:0003677">
    <property type="term" value="F:DNA binding"/>
    <property type="evidence" value="ECO:0007669"/>
    <property type="project" value="UniProtKB-KW"/>
</dbReference>
<evidence type="ECO:0000259" key="7">
    <source>
        <dbReference type="PROSITE" id="PS50048"/>
    </source>
</evidence>
<evidence type="ECO:0000256" key="3">
    <source>
        <dbReference type="ARBA" id="ARBA00023125"/>
    </source>
</evidence>
<keyword evidence="1" id="KW-0479">Metal-binding</keyword>
<dbReference type="InterPro" id="IPR036864">
    <property type="entry name" value="Zn2-C6_fun-type_DNA-bd_sf"/>
</dbReference>
<gene>
    <name evidence="8" type="ORF">EURHEDRAFT_413664</name>
</gene>
<dbReference type="EMBL" id="KK088428">
    <property type="protein sequence ID" value="EYE94053.1"/>
    <property type="molecule type" value="Genomic_DNA"/>
</dbReference>
<feature type="region of interest" description="Disordered" evidence="6">
    <location>
        <begin position="558"/>
        <end position="591"/>
    </location>
</feature>
<protein>
    <submittedName>
        <fullName evidence="8">C6 zinc finger domain protein</fullName>
    </submittedName>
</protein>
<evidence type="ECO:0000256" key="1">
    <source>
        <dbReference type="ARBA" id="ARBA00022723"/>
    </source>
</evidence>
<dbReference type="SUPFAM" id="SSF57701">
    <property type="entry name" value="Zn2/Cys6 DNA-binding domain"/>
    <property type="match status" value="1"/>
</dbReference>
<dbReference type="PROSITE" id="PS50048">
    <property type="entry name" value="ZN2_CY6_FUNGAL_2"/>
    <property type="match status" value="1"/>
</dbReference>
<keyword evidence="3" id="KW-0238">DNA-binding</keyword>
<reference evidence="9" key="1">
    <citation type="journal article" date="2014" name="Nat. Commun.">
        <title>Genomic adaptations of the halophilic Dead Sea filamentous fungus Eurotium rubrum.</title>
        <authorList>
            <person name="Kis-Papo T."/>
            <person name="Weig A.R."/>
            <person name="Riley R."/>
            <person name="Persoh D."/>
            <person name="Salamov A."/>
            <person name="Sun H."/>
            <person name="Lipzen A."/>
            <person name="Wasser S.P."/>
            <person name="Rambold G."/>
            <person name="Grigoriev I.V."/>
            <person name="Nevo E."/>
        </authorList>
    </citation>
    <scope>NUCLEOTIDE SEQUENCE [LARGE SCALE GENOMIC DNA]</scope>
    <source>
        <strain evidence="9">CBS 135680</strain>
    </source>
</reference>
<evidence type="ECO:0000256" key="6">
    <source>
        <dbReference type="SAM" id="MobiDB-lite"/>
    </source>
</evidence>
<keyword evidence="5" id="KW-0539">Nucleus</keyword>
<accession>A0A017SAM3</accession>
<organism evidence="8 9">
    <name type="scientific">Aspergillus ruber (strain CBS 135680)</name>
    <dbReference type="NCBI Taxonomy" id="1388766"/>
    <lineage>
        <taxon>Eukaryota</taxon>
        <taxon>Fungi</taxon>
        <taxon>Dikarya</taxon>
        <taxon>Ascomycota</taxon>
        <taxon>Pezizomycotina</taxon>
        <taxon>Eurotiomycetes</taxon>
        <taxon>Eurotiomycetidae</taxon>
        <taxon>Eurotiales</taxon>
        <taxon>Aspergillaceae</taxon>
        <taxon>Aspergillus</taxon>
        <taxon>Aspergillus subgen. Aspergillus</taxon>
    </lineage>
</organism>
<dbReference type="Pfam" id="PF04082">
    <property type="entry name" value="Fungal_trans"/>
    <property type="match status" value="1"/>
</dbReference>
<sequence>MVQESFRHSDYDSITAVARSAVSKPSSVVRRKFAKPPVKVACLACRASRTRCDGQDPCANCTGKNRECSYMPSKRGGPRRRKKISISDGNNVQHNGAQGVAMVPSPDFQEASSDMFGQIDELSMPGAGLRSLDYSSDVQTMLADLFVPNTEGHPDMHMQSTPSSSSMLMQPLVRTYGSEYEILNAYYVFIHPYFPILPARVTSPFPDQPLNYATSCTSSPSEDPVLAYQPRSPLSLALSAILSLIPHPDDPEPSSPNSVAQRRNRAHAFAQMAADSVEADCELNSSSTDPSQALYGERPSISREPFHPRTPVELENLLALLVLSTYEYVQRGNLLKMRYRAGQAFTIALDMSLHTLEEDHSDFAEARRRAWWMTYYCVLQGSIVSTTTPSIVIQDPQFITPYPQFDSDPDGWPVLIQAQQVLVSATQFVIDLNKCIKSRSNMSYIYERMQQLDTWAASVLSQSALTPSISQPHGLDNRAELITARSMRAISRIKLSSAQIKTHRFRAFQDIPIFIKKHCDLTAAAANASNTTPTTRTPPKDPSQITNIRCSCSSTMEHVPEYTTPSTSTTPDLPSTSSSQQPPTPTECPFSSQHSAKACLRAALLISHMFQSLPLPHPEGQELHPQHQQKLPRTMPSFACCLMQGSYAMLMIFYKARVARRMSPSPLPLSSQPGAGYENGRRMSGTMNSDPNTNPNPTLNPTDRLILELKQGLERIIGVVRNYTIAFEALAGMRDDIEGAYHTAFA</sequence>
<dbReference type="InterPro" id="IPR001138">
    <property type="entry name" value="Zn2Cys6_DnaBD"/>
</dbReference>
<dbReference type="CDD" id="cd00067">
    <property type="entry name" value="GAL4"/>
    <property type="match status" value="1"/>
</dbReference>
<dbReference type="Gene3D" id="4.10.240.10">
    <property type="entry name" value="Zn(2)-C6 fungal-type DNA-binding domain"/>
    <property type="match status" value="1"/>
</dbReference>
<evidence type="ECO:0000256" key="4">
    <source>
        <dbReference type="ARBA" id="ARBA00023163"/>
    </source>
</evidence>
<name>A0A017SAM3_ASPRC</name>
<dbReference type="STRING" id="1388766.A0A017SAM3"/>
<dbReference type="HOGENOM" id="CLU_014802_0_0_1"/>
<feature type="compositionally biased region" description="Polar residues" evidence="6">
    <location>
        <begin position="87"/>
        <end position="96"/>
    </location>
</feature>
<keyword evidence="4" id="KW-0804">Transcription</keyword>
<dbReference type="InterPro" id="IPR007219">
    <property type="entry name" value="XnlR_reg_dom"/>
</dbReference>
<feature type="region of interest" description="Disordered" evidence="6">
    <location>
        <begin position="72"/>
        <end position="101"/>
    </location>
</feature>
<dbReference type="GO" id="GO:0000981">
    <property type="term" value="F:DNA-binding transcription factor activity, RNA polymerase II-specific"/>
    <property type="evidence" value="ECO:0007669"/>
    <property type="project" value="InterPro"/>
</dbReference>
<feature type="compositionally biased region" description="Low complexity" evidence="6">
    <location>
        <begin position="691"/>
        <end position="701"/>
    </location>
</feature>
<evidence type="ECO:0000313" key="9">
    <source>
        <dbReference type="Proteomes" id="UP000019804"/>
    </source>
</evidence>
<dbReference type="SMART" id="SM00066">
    <property type="entry name" value="GAL4"/>
    <property type="match status" value="1"/>
</dbReference>
<dbReference type="Pfam" id="PF00172">
    <property type="entry name" value="Zn_clus"/>
    <property type="match status" value="1"/>
</dbReference>
<proteinExistence type="predicted"/>